<dbReference type="InterPro" id="IPR000595">
    <property type="entry name" value="cNMP-bd_dom"/>
</dbReference>
<dbReference type="PANTHER" id="PTHR24567:SF26">
    <property type="entry name" value="REGULATORY PROTEIN YEIL"/>
    <property type="match status" value="1"/>
</dbReference>
<dbReference type="InterPro" id="IPR018490">
    <property type="entry name" value="cNMP-bd_dom_sf"/>
</dbReference>
<feature type="domain" description="HTH crp-type" evidence="5">
    <location>
        <begin position="140"/>
        <end position="209"/>
    </location>
</feature>
<evidence type="ECO:0000256" key="1">
    <source>
        <dbReference type="ARBA" id="ARBA00023015"/>
    </source>
</evidence>
<dbReference type="EMBL" id="JACHFH010000014">
    <property type="protein sequence ID" value="MBB5336226.1"/>
    <property type="molecule type" value="Genomic_DNA"/>
</dbReference>
<evidence type="ECO:0000256" key="3">
    <source>
        <dbReference type="ARBA" id="ARBA00023163"/>
    </source>
</evidence>
<gene>
    <name evidence="6" type="ORF">HNR32_001374</name>
</gene>
<dbReference type="SUPFAM" id="SSF46785">
    <property type="entry name" value="Winged helix' DNA-binding domain"/>
    <property type="match status" value="1"/>
</dbReference>
<dbReference type="CDD" id="cd00038">
    <property type="entry name" value="CAP_ED"/>
    <property type="match status" value="1"/>
</dbReference>
<evidence type="ECO:0000313" key="6">
    <source>
        <dbReference type="EMBL" id="MBB5336226.1"/>
    </source>
</evidence>
<dbReference type="InterPro" id="IPR036390">
    <property type="entry name" value="WH_DNA-bd_sf"/>
</dbReference>
<keyword evidence="1" id="KW-0805">Transcription regulation</keyword>
<name>A0A840UGH8_9FIRM</name>
<evidence type="ECO:0000256" key="2">
    <source>
        <dbReference type="ARBA" id="ARBA00023125"/>
    </source>
</evidence>
<keyword evidence="3" id="KW-0804">Transcription</keyword>
<dbReference type="PANTHER" id="PTHR24567">
    <property type="entry name" value="CRP FAMILY TRANSCRIPTIONAL REGULATORY PROTEIN"/>
    <property type="match status" value="1"/>
</dbReference>
<dbReference type="GO" id="GO:0003700">
    <property type="term" value="F:DNA-binding transcription factor activity"/>
    <property type="evidence" value="ECO:0007669"/>
    <property type="project" value="TreeGrafter"/>
</dbReference>
<protein>
    <submittedName>
        <fullName evidence="6">CRP/FNR family cyclic AMP-dependent transcriptional regulator</fullName>
    </submittedName>
</protein>
<dbReference type="GO" id="GO:0005829">
    <property type="term" value="C:cytosol"/>
    <property type="evidence" value="ECO:0007669"/>
    <property type="project" value="TreeGrafter"/>
</dbReference>
<reference evidence="6 7" key="1">
    <citation type="submission" date="2020-08" db="EMBL/GenBank/DDBJ databases">
        <title>Genomic Encyclopedia of Type Strains, Phase IV (KMG-IV): sequencing the most valuable type-strain genomes for metagenomic binning, comparative biology and taxonomic classification.</title>
        <authorList>
            <person name="Goeker M."/>
        </authorList>
    </citation>
    <scope>NUCLEOTIDE SEQUENCE [LARGE SCALE GENOMIC DNA]</scope>
    <source>
        <strain evidence="6 7">DSM 24661</strain>
    </source>
</reference>
<evidence type="ECO:0000259" key="5">
    <source>
        <dbReference type="PROSITE" id="PS51063"/>
    </source>
</evidence>
<organism evidence="6 7">
    <name type="scientific">Pectinatus brassicae</name>
    <dbReference type="NCBI Taxonomy" id="862415"/>
    <lineage>
        <taxon>Bacteria</taxon>
        <taxon>Bacillati</taxon>
        <taxon>Bacillota</taxon>
        <taxon>Negativicutes</taxon>
        <taxon>Selenomonadales</taxon>
        <taxon>Selenomonadaceae</taxon>
        <taxon>Pectinatus</taxon>
    </lineage>
</organism>
<dbReference type="Pfam" id="PF13545">
    <property type="entry name" value="HTH_Crp_2"/>
    <property type="match status" value="1"/>
</dbReference>
<keyword evidence="2" id="KW-0238">DNA-binding</keyword>
<dbReference type="Gene3D" id="2.60.120.10">
    <property type="entry name" value="Jelly Rolls"/>
    <property type="match status" value="1"/>
</dbReference>
<keyword evidence="7" id="KW-1185">Reference proteome</keyword>
<proteinExistence type="predicted"/>
<dbReference type="Proteomes" id="UP000559117">
    <property type="component" value="Unassembled WGS sequence"/>
</dbReference>
<dbReference type="InterPro" id="IPR014710">
    <property type="entry name" value="RmlC-like_jellyroll"/>
</dbReference>
<evidence type="ECO:0000313" key="7">
    <source>
        <dbReference type="Proteomes" id="UP000559117"/>
    </source>
</evidence>
<dbReference type="GO" id="GO:0003677">
    <property type="term" value="F:DNA binding"/>
    <property type="evidence" value="ECO:0007669"/>
    <property type="project" value="UniProtKB-KW"/>
</dbReference>
<comment type="caution">
    <text evidence="6">The sequence shown here is derived from an EMBL/GenBank/DDBJ whole genome shotgun (WGS) entry which is preliminary data.</text>
</comment>
<accession>A0A840UGH8</accession>
<feature type="domain" description="Cyclic nucleotide-binding" evidence="4">
    <location>
        <begin position="21"/>
        <end position="105"/>
    </location>
</feature>
<evidence type="ECO:0000259" key="4">
    <source>
        <dbReference type="PROSITE" id="PS50042"/>
    </source>
</evidence>
<dbReference type="PROSITE" id="PS50042">
    <property type="entry name" value="CNMP_BINDING_3"/>
    <property type="match status" value="1"/>
</dbReference>
<dbReference type="InterPro" id="IPR050397">
    <property type="entry name" value="Env_Response_Regulators"/>
</dbReference>
<dbReference type="Pfam" id="PF00027">
    <property type="entry name" value="cNMP_binding"/>
    <property type="match status" value="1"/>
</dbReference>
<dbReference type="AlphaFoldDB" id="A0A840UGH8"/>
<dbReference type="InterPro" id="IPR012318">
    <property type="entry name" value="HTH_CRP"/>
</dbReference>
<dbReference type="PROSITE" id="PS51063">
    <property type="entry name" value="HTH_CRP_2"/>
    <property type="match status" value="1"/>
</dbReference>
<dbReference type="RefSeq" id="WP_183860981.1">
    <property type="nucleotide sequence ID" value="NZ_JACHFH010000014.1"/>
</dbReference>
<dbReference type="SUPFAM" id="SSF51206">
    <property type="entry name" value="cAMP-binding domain-like"/>
    <property type="match status" value="1"/>
</dbReference>
<sequence>MAIISDLDAIPTIPQFLRTKMIEKHIAAGEDIVIKGYTANRVYLLLDGTVTVSNEFINGQRFTFAQCKSPSFIGEVECLAVQKNYAATVQALTTCSVLYMDNNTFLLWLEHDSSFAVLMAHLVAKKMYPTSNENGTIKFMSSKEKLLHYLLRHYQAPQDNGFFYLNKRRQQIADELGTSVKTVNRCLAKFKAADCLSLFHGKIYITSIQFANLQIFLQNSL</sequence>